<evidence type="ECO:0000313" key="4">
    <source>
        <dbReference type="Proteomes" id="UP000002748"/>
    </source>
</evidence>
<sequence>MVPPGLARSLTFVYIVPVLSLFFFFSMHVLTTAVSYAVDEDSVLLKNNTELSYLAPANTTLIRVYGRVGKMNNSVKGSHCYADLDPRPSWFQPGDFPISAQEKAIDAHNRTLFILPIDPAVRTTVRVGSLDLDTTCFLSGFSTYPFHYQKAQSDGNHTAINKTGVIVGSVVGVAGALAVAALALLFVHRRHRKKETEHKHDAQPYIISEKELYWAAGWAPHNTAGQPDEVGGGDQSDTGTEISPQDDGVEEVEYLPPRYREWQPGTGIEPEQSPSIVCPTPASTAREVSLPPMQHSMALKEGYLRGLDSHPNSSGTSTFTDPSLQLGYKSHATDFDLRGDPRSRLGKRATALSLATTSTIQTDLEIISFRAEFCFFCTAPHELGSSQGHTGDPQTARPSWH</sequence>
<reference evidence="3 4" key="1">
    <citation type="journal article" date="2012" name="Eukaryot. Cell">
        <title>Draft genome sequence of CBS 2479, the standard type strain of Trichosporon asahii.</title>
        <authorList>
            <person name="Yang R.Y."/>
            <person name="Li H.T."/>
            <person name="Zhu H."/>
            <person name="Zhou G.P."/>
            <person name="Wang M."/>
            <person name="Wang L."/>
        </authorList>
    </citation>
    <scope>NUCLEOTIDE SEQUENCE [LARGE SCALE GENOMIC DNA]</scope>
    <source>
        <strain evidence="4">ATCC 90039 / CBS 2479 / JCM 2466 / KCTC 7840 / NCYC 2677 / UAMH 7654</strain>
    </source>
</reference>
<dbReference type="EMBL" id="ALBS01000124">
    <property type="protein sequence ID" value="EJT50213.1"/>
    <property type="molecule type" value="Genomic_DNA"/>
</dbReference>
<organism evidence="3 4">
    <name type="scientific">Trichosporon asahii var. asahii (strain ATCC 90039 / CBS 2479 / JCM 2466 / KCTC 7840 / NBRC 103889/ NCYC 2677 / UAMH 7654)</name>
    <name type="common">Yeast</name>
    <dbReference type="NCBI Taxonomy" id="1186058"/>
    <lineage>
        <taxon>Eukaryota</taxon>
        <taxon>Fungi</taxon>
        <taxon>Dikarya</taxon>
        <taxon>Basidiomycota</taxon>
        <taxon>Agaricomycotina</taxon>
        <taxon>Tremellomycetes</taxon>
        <taxon>Trichosporonales</taxon>
        <taxon>Trichosporonaceae</taxon>
        <taxon>Trichosporon</taxon>
    </lineage>
</organism>
<accession>J5R1F1</accession>
<proteinExistence type="predicted"/>
<feature type="region of interest" description="Disordered" evidence="1">
    <location>
        <begin position="223"/>
        <end position="247"/>
    </location>
</feature>
<keyword evidence="2" id="KW-1133">Transmembrane helix</keyword>
<dbReference type="GeneID" id="25984028"/>
<dbReference type="RefSeq" id="XP_014181304.1">
    <property type="nucleotide sequence ID" value="XM_014325829.1"/>
</dbReference>
<dbReference type="VEuPathDB" id="FungiDB:A1Q1_00514"/>
<keyword evidence="2" id="KW-0812">Transmembrane</keyword>
<keyword evidence="2" id="KW-0472">Membrane</keyword>
<feature type="transmembrane region" description="Helical" evidence="2">
    <location>
        <begin position="12"/>
        <end position="38"/>
    </location>
</feature>
<protein>
    <submittedName>
        <fullName evidence="3">Uncharacterized protein</fullName>
    </submittedName>
</protein>
<evidence type="ECO:0000256" key="2">
    <source>
        <dbReference type="SAM" id="Phobius"/>
    </source>
</evidence>
<dbReference type="Proteomes" id="UP000002748">
    <property type="component" value="Unassembled WGS sequence"/>
</dbReference>
<comment type="caution">
    <text evidence="3">The sequence shown here is derived from an EMBL/GenBank/DDBJ whole genome shotgun (WGS) entry which is preliminary data.</text>
</comment>
<dbReference type="HOGENOM" id="CLU_687331_0_0_1"/>
<name>J5R1F1_TRIAS</name>
<evidence type="ECO:0000313" key="3">
    <source>
        <dbReference type="EMBL" id="EJT50213.1"/>
    </source>
</evidence>
<dbReference type="AlphaFoldDB" id="J5R1F1"/>
<evidence type="ECO:0000256" key="1">
    <source>
        <dbReference type="SAM" id="MobiDB-lite"/>
    </source>
</evidence>
<dbReference type="KEGG" id="tasa:A1Q1_00514"/>
<feature type="transmembrane region" description="Helical" evidence="2">
    <location>
        <begin position="165"/>
        <end position="187"/>
    </location>
</feature>
<gene>
    <name evidence="3" type="ORF">A1Q1_00514</name>
</gene>